<feature type="compositionally biased region" description="Polar residues" evidence="1">
    <location>
        <begin position="229"/>
        <end position="238"/>
    </location>
</feature>
<comment type="caution">
    <text evidence="3">The sequence shown here is derived from an EMBL/GenBank/DDBJ whole genome shotgun (WGS) entry which is preliminary data.</text>
</comment>
<dbReference type="Proteomes" id="UP001197214">
    <property type="component" value="Unassembled WGS sequence"/>
</dbReference>
<dbReference type="RefSeq" id="WP_219237934.1">
    <property type="nucleotide sequence ID" value="NZ_JAHWZX010000006.1"/>
</dbReference>
<evidence type="ECO:0008006" key="5">
    <source>
        <dbReference type="Google" id="ProtNLM"/>
    </source>
</evidence>
<name>A0ABS6XLY1_9SPHN</name>
<protein>
    <recommendedName>
        <fullName evidence="5">Lipoprotein</fullName>
    </recommendedName>
</protein>
<keyword evidence="4" id="KW-1185">Reference proteome</keyword>
<evidence type="ECO:0000256" key="2">
    <source>
        <dbReference type="SAM" id="SignalP"/>
    </source>
</evidence>
<feature type="region of interest" description="Disordered" evidence="1">
    <location>
        <begin position="155"/>
        <end position="295"/>
    </location>
</feature>
<feature type="signal peptide" evidence="2">
    <location>
        <begin position="1"/>
        <end position="26"/>
    </location>
</feature>
<keyword evidence="2" id="KW-0732">Signal</keyword>
<reference evidence="3 4" key="1">
    <citation type="submission" date="2021-07" db="EMBL/GenBank/DDBJ databases">
        <title>Stakelama flava sp. nov., a novel endophytic bacterium isolated from branch of Kandelia candel.</title>
        <authorList>
            <person name="Tuo L."/>
        </authorList>
    </citation>
    <scope>NUCLEOTIDE SEQUENCE [LARGE SCALE GENOMIC DNA]</scope>
    <source>
        <strain evidence="3 4">CBK3Z-3</strain>
    </source>
</reference>
<evidence type="ECO:0000313" key="3">
    <source>
        <dbReference type="EMBL" id="MBW4330808.1"/>
    </source>
</evidence>
<dbReference type="EMBL" id="JAHWZX010000006">
    <property type="protein sequence ID" value="MBW4330808.1"/>
    <property type="molecule type" value="Genomic_DNA"/>
</dbReference>
<feature type="compositionally biased region" description="Polar residues" evidence="1">
    <location>
        <begin position="251"/>
        <end position="264"/>
    </location>
</feature>
<organism evidence="3 4">
    <name type="scientific">Stakelama flava</name>
    <dbReference type="NCBI Taxonomy" id="2860338"/>
    <lineage>
        <taxon>Bacteria</taxon>
        <taxon>Pseudomonadati</taxon>
        <taxon>Pseudomonadota</taxon>
        <taxon>Alphaproteobacteria</taxon>
        <taxon>Sphingomonadales</taxon>
        <taxon>Sphingomonadaceae</taxon>
        <taxon>Stakelama</taxon>
    </lineage>
</organism>
<evidence type="ECO:0000313" key="4">
    <source>
        <dbReference type="Proteomes" id="UP001197214"/>
    </source>
</evidence>
<feature type="chain" id="PRO_5045246700" description="Lipoprotein" evidence="2">
    <location>
        <begin position="27"/>
        <end position="295"/>
    </location>
</feature>
<feature type="compositionally biased region" description="Basic and acidic residues" evidence="1">
    <location>
        <begin position="265"/>
        <end position="295"/>
    </location>
</feature>
<gene>
    <name evidence="3" type="ORF">KY084_07945</name>
</gene>
<evidence type="ECO:0000256" key="1">
    <source>
        <dbReference type="SAM" id="MobiDB-lite"/>
    </source>
</evidence>
<sequence>MPDRLLALRRLRMGTMCALAPALALAACNAPSGSDTANDTAALTNTDSDVEITNEADTDDVTVVEVPVSEDSTASTSSSDTAAATEAAETASLIAAGTGITRVSHGDGYAWMRDGEIVRTASRDGKQVAYFHPGDDNPYFVQKDDRAFAMSNGKVTREFDSKGRSHTPDSDGQREAKSLSDTAQRDHKTVKQAVEHVQQQRDGQNTARTDSDQRQTQSSDQTDQHDGRSGQNSQQQQHTRTETPSKTTSTQRANSDSRPTTQPADTDRTDQRRTEQGDRDDRSPVSNRSDDAHQH</sequence>
<accession>A0ABS6XLY1</accession>
<dbReference type="PROSITE" id="PS51257">
    <property type="entry name" value="PROKAR_LIPOPROTEIN"/>
    <property type="match status" value="1"/>
</dbReference>
<proteinExistence type="predicted"/>
<feature type="compositionally biased region" description="Basic and acidic residues" evidence="1">
    <location>
        <begin position="155"/>
        <end position="189"/>
    </location>
</feature>